<sequence>SLVECQSADIVVQSLAGESSVGRPPYYMIAYEVNGLATVSPAGSDPARLSWTVDHRAGSDVILSLVDSAGNSGGVAPATYSITDGSSSCLPSVPAAWPLINANTTKDLDTCQSLGLVMAGGVPPYTVSIVQLGGSVRNVTLGSQDNAYTWINQAAPNSDLLG</sequence>
<dbReference type="eggNOG" id="ENOG502SVC1">
    <property type="taxonomic scope" value="Eukaryota"/>
</dbReference>
<dbReference type="HOGENOM" id="CLU_084261_1_0_1"/>
<keyword evidence="2" id="KW-1185">Reference proteome</keyword>
<accession>W4JU49</accession>
<dbReference type="AlphaFoldDB" id="W4JU49"/>
<dbReference type="InParanoid" id="W4JU49"/>
<dbReference type="KEGG" id="hir:HETIRDRAFT_16106"/>
<feature type="non-terminal residue" evidence="1">
    <location>
        <position position="162"/>
    </location>
</feature>
<organism evidence="1 2">
    <name type="scientific">Heterobasidion irregulare (strain TC 32-1)</name>
    <dbReference type="NCBI Taxonomy" id="747525"/>
    <lineage>
        <taxon>Eukaryota</taxon>
        <taxon>Fungi</taxon>
        <taxon>Dikarya</taxon>
        <taxon>Basidiomycota</taxon>
        <taxon>Agaricomycotina</taxon>
        <taxon>Agaricomycetes</taxon>
        <taxon>Russulales</taxon>
        <taxon>Bondarzewiaceae</taxon>
        <taxon>Heterobasidion</taxon>
        <taxon>Heterobasidion annosum species complex</taxon>
    </lineage>
</organism>
<protein>
    <submittedName>
        <fullName evidence="1">Uncharacterized protein</fullName>
    </submittedName>
</protein>
<dbReference type="GeneID" id="20667767"/>
<reference evidence="1 2" key="1">
    <citation type="journal article" date="2012" name="New Phytol.">
        <title>Insight into trade-off between wood decay and parasitism from the genome of a fungal forest pathogen.</title>
        <authorList>
            <person name="Olson A."/>
            <person name="Aerts A."/>
            <person name="Asiegbu F."/>
            <person name="Belbahri L."/>
            <person name="Bouzid O."/>
            <person name="Broberg A."/>
            <person name="Canback B."/>
            <person name="Coutinho P.M."/>
            <person name="Cullen D."/>
            <person name="Dalman K."/>
            <person name="Deflorio G."/>
            <person name="van Diepen L.T."/>
            <person name="Dunand C."/>
            <person name="Duplessis S."/>
            <person name="Durling M."/>
            <person name="Gonthier P."/>
            <person name="Grimwood J."/>
            <person name="Fossdal C.G."/>
            <person name="Hansson D."/>
            <person name="Henrissat B."/>
            <person name="Hietala A."/>
            <person name="Himmelstrand K."/>
            <person name="Hoffmeister D."/>
            <person name="Hogberg N."/>
            <person name="James T.Y."/>
            <person name="Karlsson M."/>
            <person name="Kohler A."/>
            <person name="Kues U."/>
            <person name="Lee Y.H."/>
            <person name="Lin Y.C."/>
            <person name="Lind M."/>
            <person name="Lindquist E."/>
            <person name="Lombard V."/>
            <person name="Lucas S."/>
            <person name="Lunden K."/>
            <person name="Morin E."/>
            <person name="Murat C."/>
            <person name="Park J."/>
            <person name="Raffaello T."/>
            <person name="Rouze P."/>
            <person name="Salamov A."/>
            <person name="Schmutz J."/>
            <person name="Solheim H."/>
            <person name="Stahlberg J."/>
            <person name="Velez H."/>
            <person name="de Vries R.P."/>
            <person name="Wiebenga A."/>
            <person name="Woodward S."/>
            <person name="Yakovlev I."/>
            <person name="Garbelotto M."/>
            <person name="Martin F."/>
            <person name="Grigoriev I.V."/>
            <person name="Stenlid J."/>
        </authorList>
    </citation>
    <scope>NUCLEOTIDE SEQUENCE [LARGE SCALE GENOMIC DNA]</scope>
    <source>
        <strain evidence="1 2">TC 32-1</strain>
    </source>
</reference>
<dbReference type="OrthoDB" id="2527908at2759"/>
<dbReference type="EMBL" id="KI925464">
    <property type="protein sequence ID" value="ETW76396.1"/>
    <property type="molecule type" value="Genomic_DNA"/>
</dbReference>
<proteinExistence type="predicted"/>
<evidence type="ECO:0000313" key="2">
    <source>
        <dbReference type="Proteomes" id="UP000030671"/>
    </source>
</evidence>
<gene>
    <name evidence="1" type="ORF">HETIRDRAFT_16106</name>
</gene>
<evidence type="ECO:0000313" key="1">
    <source>
        <dbReference type="EMBL" id="ETW76396.1"/>
    </source>
</evidence>
<name>W4JU49_HETIT</name>
<dbReference type="Proteomes" id="UP000030671">
    <property type="component" value="Unassembled WGS sequence"/>
</dbReference>
<feature type="non-terminal residue" evidence="1">
    <location>
        <position position="1"/>
    </location>
</feature>
<dbReference type="RefSeq" id="XP_009551137.1">
    <property type="nucleotide sequence ID" value="XM_009552842.1"/>
</dbReference>